<evidence type="ECO:0000313" key="1">
    <source>
        <dbReference type="EMBL" id="CAI0394857.1"/>
    </source>
</evidence>
<reference evidence="1" key="1">
    <citation type="submission" date="2022-08" db="EMBL/GenBank/DDBJ databases">
        <authorList>
            <person name="Gutierrez-Valencia J."/>
        </authorList>
    </citation>
    <scope>NUCLEOTIDE SEQUENCE</scope>
</reference>
<feature type="non-terminal residue" evidence="1">
    <location>
        <position position="1"/>
    </location>
</feature>
<sequence>NHIALLTAAFSSLANSPPPPARKSSLLASSSSCEFIPTVEVELPPAITSCRCRLPSPFLIFPPNPSHSFPRWSNCMKGKWRDEEEDDVDAFSILLLDGRKFNGYSKV</sequence>
<proteinExistence type="predicted"/>
<gene>
    <name evidence="1" type="ORF">LITE_LOCUS8490</name>
</gene>
<dbReference type="Proteomes" id="UP001154282">
    <property type="component" value="Unassembled WGS sequence"/>
</dbReference>
<organism evidence="1 2">
    <name type="scientific">Linum tenue</name>
    <dbReference type="NCBI Taxonomy" id="586396"/>
    <lineage>
        <taxon>Eukaryota</taxon>
        <taxon>Viridiplantae</taxon>
        <taxon>Streptophyta</taxon>
        <taxon>Embryophyta</taxon>
        <taxon>Tracheophyta</taxon>
        <taxon>Spermatophyta</taxon>
        <taxon>Magnoliopsida</taxon>
        <taxon>eudicotyledons</taxon>
        <taxon>Gunneridae</taxon>
        <taxon>Pentapetalae</taxon>
        <taxon>rosids</taxon>
        <taxon>fabids</taxon>
        <taxon>Malpighiales</taxon>
        <taxon>Linaceae</taxon>
        <taxon>Linum</taxon>
    </lineage>
</organism>
<dbReference type="EMBL" id="CAMGYJ010000003">
    <property type="protein sequence ID" value="CAI0394857.1"/>
    <property type="molecule type" value="Genomic_DNA"/>
</dbReference>
<accession>A0AAV0IBJ0</accession>
<dbReference type="AlphaFoldDB" id="A0AAV0IBJ0"/>
<evidence type="ECO:0000313" key="2">
    <source>
        <dbReference type="Proteomes" id="UP001154282"/>
    </source>
</evidence>
<comment type="caution">
    <text evidence="1">The sequence shown here is derived from an EMBL/GenBank/DDBJ whole genome shotgun (WGS) entry which is preliminary data.</text>
</comment>
<name>A0AAV0IBJ0_9ROSI</name>
<keyword evidence="2" id="KW-1185">Reference proteome</keyword>
<protein>
    <submittedName>
        <fullName evidence="1">Uncharacterized protein</fullName>
    </submittedName>
</protein>